<evidence type="ECO:0000256" key="6">
    <source>
        <dbReference type="ARBA" id="ARBA00023077"/>
    </source>
</evidence>
<protein>
    <submittedName>
        <fullName evidence="14">TonB-dependent receptor</fullName>
    </submittedName>
</protein>
<name>A0A7S8IZD6_9BACT</name>
<dbReference type="GO" id="GO:0009279">
    <property type="term" value="C:cell outer membrane"/>
    <property type="evidence" value="ECO:0007669"/>
    <property type="project" value="UniProtKB-SubCell"/>
</dbReference>
<dbReference type="Gene3D" id="2.170.130.10">
    <property type="entry name" value="TonB-dependent receptor, plug domain"/>
    <property type="match status" value="1"/>
</dbReference>
<dbReference type="AlphaFoldDB" id="A0A7S8IZD6"/>
<evidence type="ECO:0000256" key="5">
    <source>
        <dbReference type="ARBA" id="ARBA00022729"/>
    </source>
</evidence>
<dbReference type="InterPro" id="IPR037066">
    <property type="entry name" value="Plug_dom_sf"/>
</dbReference>
<evidence type="ECO:0000256" key="1">
    <source>
        <dbReference type="ARBA" id="ARBA00004571"/>
    </source>
</evidence>
<keyword evidence="6 11" id="KW-0798">TonB box</keyword>
<evidence type="ECO:0000313" key="15">
    <source>
        <dbReference type="Proteomes" id="UP000593737"/>
    </source>
</evidence>
<evidence type="ECO:0000256" key="8">
    <source>
        <dbReference type="ARBA" id="ARBA00023170"/>
    </source>
</evidence>
<keyword evidence="8 14" id="KW-0675">Receptor</keyword>
<dbReference type="InterPro" id="IPR036942">
    <property type="entry name" value="Beta-barrel_TonB_sf"/>
</dbReference>
<evidence type="ECO:0000256" key="11">
    <source>
        <dbReference type="RuleBase" id="RU003357"/>
    </source>
</evidence>
<dbReference type="InterPro" id="IPR012910">
    <property type="entry name" value="Plug_dom"/>
</dbReference>
<feature type="domain" description="TonB-dependent receptor plug" evidence="13">
    <location>
        <begin position="70"/>
        <end position="178"/>
    </location>
</feature>
<dbReference type="KEGG" id="nkf:Nkreftii_001659"/>
<evidence type="ECO:0000256" key="4">
    <source>
        <dbReference type="ARBA" id="ARBA00022692"/>
    </source>
</evidence>
<dbReference type="GO" id="GO:0044718">
    <property type="term" value="P:siderophore transmembrane transport"/>
    <property type="evidence" value="ECO:0007669"/>
    <property type="project" value="TreeGrafter"/>
</dbReference>
<sequence>MPQPVARTVIGWVTSTIILIWQWGLPLYCQAETSIPIPRPSSTVEKQIHEETLYLKEETVSIAARHEQPVSQAPSNVYVITDDDIRQSGATDLPTILRRIPGLEVMQVTGADFNVSMRGDNQLSSNKLLVMVDGRSIYVDVQGSTYWKAIPATLPEIRRIEVQKGPASVLYGFNAFDGIINIITKSPEEMKGTTVQVGGGAYGTISSAAVYANRYKNLGFRLSYGHDQTQQWRNGGALAYRDNKFNIQTEYALGSGSKLSFSGGLVNVNRFDGQVTDVVVQTGIPVLGYAAASYERPNFFVRGFWNSYNLDGPTVVNSVFAPFLRLTGRDFDPTLKSQGQTYDFEAQRRIEVGPIASLTAGINYRHNTLSMNYIDRFRTEDRLGLYLQSEWKPSPLLQIVAGVRYDLDTFINPTISPRGSLILTPLPDHTIRATVAVGYRPPTLHETYAESNSIITLPLPNSSPLLFHFHGSGAFQPEQIISHELEYQGWFLQHRARIRSALFYNHLSDLITRTAGLNLQPGTADIYGGEAGIEFLATKWLSGFANMAYQEIGQTLPDTVKRAGPRFKYNAGLRAQWENGLSGEIAYHWVGATTNPLSQRFVDFQPFGVISPNAYLGSYHLLNLRGAYRFWQEVTRGSNRREAEIAVSVFNALNDVHREHPLGDLLGSRVMGWLTVRL</sequence>
<dbReference type="Pfam" id="PF00593">
    <property type="entry name" value="TonB_dep_Rec_b-barrel"/>
    <property type="match status" value="1"/>
</dbReference>
<dbReference type="InterPro" id="IPR039426">
    <property type="entry name" value="TonB-dep_rcpt-like"/>
</dbReference>
<dbReference type="SUPFAM" id="SSF56935">
    <property type="entry name" value="Porins"/>
    <property type="match status" value="1"/>
</dbReference>
<dbReference type="GO" id="GO:0015344">
    <property type="term" value="F:siderophore uptake transmembrane transporter activity"/>
    <property type="evidence" value="ECO:0007669"/>
    <property type="project" value="TreeGrafter"/>
</dbReference>
<organism evidence="14 15">
    <name type="scientific">Candidatus Nitrospira kreftii</name>
    <dbReference type="NCBI Taxonomy" id="2652173"/>
    <lineage>
        <taxon>Bacteria</taxon>
        <taxon>Pseudomonadati</taxon>
        <taxon>Nitrospirota</taxon>
        <taxon>Nitrospiria</taxon>
        <taxon>Nitrospirales</taxon>
        <taxon>Nitrospiraceae</taxon>
        <taxon>Nitrospira</taxon>
    </lineage>
</organism>
<keyword evidence="4 10" id="KW-0812">Transmembrane</keyword>
<keyword evidence="3 10" id="KW-1134">Transmembrane beta strand</keyword>
<comment type="subcellular location">
    <subcellularLocation>
        <location evidence="1 10">Cell outer membrane</location>
        <topology evidence="1 10">Multi-pass membrane protein</topology>
    </subcellularLocation>
</comment>
<dbReference type="Gene3D" id="2.40.170.20">
    <property type="entry name" value="TonB-dependent receptor, beta-barrel domain"/>
    <property type="match status" value="1"/>
</dbReference>
<keyword evidence="5" id="KW-0732">Signal</keyword>
<evidence type="ECO:0000313" key="14">
    <source>
        <dbReference type="EMBL" id="QPD03885.1"/>
    </source>
</evidence>
<keyword evidence="7 10" id="KW-0472">Membrane</keyword>
<feature type="domain" description="TonB-dependent receptor-like beta-barrel" evidence="12">
    <location>
        <begin position="211"/>
        <end position="635"/>
    </location>
</feature>
<evidence type="ECO:0000256" key="3">
    <source>
        <dbReference type="ARBA" id="ARBA00022452"/>
    </source>
</evidence>
<dbReference type="InterPro" id="IPR000531">
    <property type="entry name" value="Beta-barrel_TonB"/>
</dbReference>
<comment type="similarity">
    <text evidence="10 11">Belongs to the TonB-dependent receptor family.</text>
</comment>
<accession>A0A7S8IZD6</accession>
<dbReference type="PANTHER" id="PTHR30069">
    <property type="entry name" value="TONB-DEPENDENT OUTER MEMBRANE RECEPTOR"/>
    <property type="match status" value="1"/>
</dbReference>
<evidence type="ECO:0000256" key="10">
    <source>
        <dbReference type="PROSITE-ProRule" id="PRU01360"/>
    </source>
</evidence>
<evidence type="ECO:0000256" key="9">
    <source>
        <dbReference type="ARBA" id="ARBA00023237"/>
    </source>
</evidence>
<keyword evidence="2 10" id="KW-0813">Transport</keyword>
<dbReference type="EMBL" id="CP047423">
    <property type="protein sequence ID" value="QPD03885.1"/>
    <property type="molecule type" value="Genomic_DNA"/>
</dbReference>
<dbReference type="PROSITE" id="PS52016">
    <property type="entry name" value="TONB_DEPENDENT_REC_3"/>
    <property type="match status" value="1"/>
</dbReference>
<evidence type="ECO:0000259" key="12">
    <source>
        <dbReference type="Pfam" id="PF00593"/>
    </source>
</evidence>
<evidence type="ECO:0000259" key="13">
    <source>
        <dbReference type="Pfam" id="PF07715"/>
    </source>
</evidence>
<proteinExistence type="inferred from homology"/>
<keyword evidence="9 10" id="KW-0998">Cell outer membrane</keyword>
<reference evidence="14 15" key="1">
    <citation type="journal article" date="2020" name="ISME J.">
        <title>Enrichment and physiological characterization of a novel comammox Nitrospira indicates ammonium inhibition of complete nitrification.</title>
        <authorList>
            <person name="Sakoula D."/>
            <person name="Koch H."/>
            <person name="Frank J."/>
            <person name="Jetten M.S.M."/>
            <person name="van Kessel M.A.H.J."/>
            <person name="Lucker S."/>
        </authorList>
    </citation>
    <scope>NUCLEOTIDE SEQUENCE [LARGE SCALE GENOMIC DNA]</scope>
    <source>
        <strain evidence="14">Comreactor17</strain>
    </source>
</reference>
<dbReference type="Proteomes" id="UP000593737">
    <property type="component" value="Chromosome"/>
</dbReference>
<gene>
    <name evidence="14" type="ORF">Nkreftii_001659</name>
</gene>
<evidence type="ECO:0000256" key="7">
    <source>
        <dbReference type="ARBA" id="ARBA00023136"/>
    </source>
</evidence>
<dbReference type="Pfam" id="PF07715">
    <property type="entry name" value="Plug"/>
    <property type="match status" value="1"/>
</dbReference>
<evidence type="ECO:0000256" key="2">
    <source>
        <dbReference type="ARBA" id="ARBA00022448"/>
    </source>
</evidence>
<dbReference type="PANTHER" id="PTHR30069:SF29">
    <property type="entry name" value="HEMOGLOBIN AND HEMOGLOBIN-HAPTOGLOBIN-BINDING PROTEIN 1-RELATED"/>
    <property type="match status" value="1"/>
</dbReference>